<dbReference type="AlphaFoldDB" id="A0AAQ2YB35"/>
<proteinExistence type="predicted"/>
<geneLocation type="plasmid" evidence="2 3">
    <name>p_1</name>
</geneLocation>
<keyword evidence="2" id="KW-0449">Lipoprotein</keyword>
<evidence type="ECO:0000313" key="3">
    <source>
        <dbReference type="Proteomes" id="UP001219537"/>
    </source>
</evidence>
<evidence type="ECO:0000313" key="2">
    <source>
        <dbReference type="EMBL" id="WDG11977.1"/>
    </source>
</evidence>
<protein>
    <submittedName>
        <fullName evidence="2">TIGR03751 family conjugal transfer lipoprotein</fullName>
    </submittedName>
</protein>
<feature type="chain" id="PRO_5042864951" evidence="1">
    <location>
        <begin position="30"/>
        <end position="144"/>
    </location>
</feature>
<reference evidence="2" key="1">
    <citation type="submission" date="2023-02" db="EMBL/GenBank/DDBJ databases">
        <title>Isolation, identification, and genome analysis of Vibrio campbellii in the Penaeus vannamei larvae stage.</title>
        <authorList>
            <person name="Huang T."/>
            <person name="Zhang B."/>
        </authorList>
    </citation>
    <scope>NUCLEOTIDE SEQUENCE</scope>
    <source>
        <strain evidence="2">20220413_1</strain>
        <plasmid evidence="2">p_1</plasmid>
    </source>
</reference>
<organism evidence="2 3">
    <name type="scientific">Vibrio campbellii</name>
    <dbReference type="NCBI Taxonomy" id="680"/>
    <lineage>
        <taxon>Bacteria</taxon>
        <taxon>Pseudomonadati</taxon>
        <taxon>Pseudomonadota</taxon>
        <taxon>Gammaproteobacteria</taxon>
        <taxon>Vibrionales</taxon>
        <taxon>Vibrionaceae</taxon>
        <taxon>Vibrio</taxon>
    </lineage>
</organism>
<dbReference type="NCBIfam" id="TIGR03751">
    <property type="entry name" value="conj_TIGR03751"/>
    <property type="match status" value="1"/>
</dbReference>
<gene>
    <name evidence="2" type="ORF">PUN50_27170</name>
</gene>
<dbReference type="RefSeq" id="WP_274292203.1">
    <property type="nucleotide sequence ID" value="NZ_CP117990.1"/>
</dbReference>
<dbReference type="InterPro" id="IPR022262">
    <property type="entry name" value="Lipoprot_put"/>
</dbReference>
<accession>A0AAQ2YB35</accession>
<dbReference type="EMBL" id="CP117990">
    <property type="protein sequence ID" value="WDG11977.1"/>
    <property type="molecule type" value="Genomic_DNA"/>
</dbReference>
<dbReference type="Proteomes" id="UP001219537">
    <property type="component" value="Plasmid p_1"/>
</dbReference>
<keyword evidence="1" id="KW-0732">Signal</keyword>
<sequence length="144" mass="16204">MIYRNLTLSLWWRIISVVSLSGLVGCSTAQDDTLPQPHTNSEQVWHAQMSGGGDERLNEYLGELRAPLDVSALAERQSDYARDSWRETTNQFPRLPNPDVVLYVLPHQSGALPVPGYSTVFPLYERVHYATPLGSSANLPKEHW</sequence>
<evidence type="ECO:0000256" key="1">
    <source>
        <dbReference type="SAM" id="SignalP"/>
    </source>
</evidence>
<feature type="signal peptide" evidence="1">
    <location>
        <begin position="1"/>
        <end position="29"/>
    </location>
</feature>
<dbReference type="PROSITE" id="PS51257">
    <property type="entry name" value="PROKAR_LIPOPROTEIN"/>
    <property type="match status" value="1"/>
</dbReference>
<name>A0AAQ2YB35_9VIBR</name>
<keyword evidence="2" id="KW-0614">Plasmid</keyword>